<proteinExistence type="predicted"/>
<dbReference type="OrthoDB" id="10249840at2759"/>
<keyword evidence="2" id="KW-1185">Reference proteome</keyword>
<dbReference type="AlphaFoldDB" id="A0A4Z1T1Q4"/>
<gene>
    <name evidence="1" type="ORF">GMRT_10533</name>
</gene>
<reference evidence="1 2" key="1">
    <citation type="submission" date="2019-05" db="EMBL/GenBank/DDBJ databases">
        <title>The compact genome of Giardia muris reveals important steps in the evolution of intestinal protozoan parasites.</title>
        <authorList>
            <person name="Xu F."/>
            <person name="Jimenez-Gonzalez A."/>
            <person name="Einarsson E."/>
            <person name="Astvaldsson A."/>
            <person name="Peirasmaki D."/>
            <person name="Eckmann L."/>
            <person name="Andersson J.O."/>
            <person name="Svard S.G."/>
            <person name="Jerlstrom-Hultqvist J."/>
        </authorList>
    </citation>
    <scope>NUCLEOTIDE SEQUENCE [LARGE SCALE GENOMIC DNA]</scope>
    <source>
        <strain evidence="1 2">Roberts-Thomson</strain>
    </source>
</reference>
<evidence type="ECO:0000313" key="1">
    <source>
        <dbReference type="EMBL" id="TNJ26887.1"/>
    </source>
</evidence>
<comment type="caution">
    <text evidence="1">The sequence shown here is derived from an EMBL/GenBank/DDBJ whole genome shotgun (WGS) entry which is preliminary data.</text>
</comment>
<dbReference type="EMBL" id="VDLU01000004">
    <property type="protein sequence ID" value="TNJ26887.1"/>
    <property type="molecule type" value="Genomic_DNA"/>
</dbReference>
<name>A0A4Z1T1Q4_GIAMU</name>
<protein>
    <submittedName>
        <fullName evidence="1">Uncharacterized protein</fullName>
    </submittedName>
</protein>
<evidence type="ECO:0000313" key="2">
    <source>
        <dbReference type="Proteomes" id="UP000315496"/>
    </source>
</evidence>
<dbReference type="VEuPathDB" id="GiardiaDB:GMRT_10533"/>
<dbReference type="Proteomes" id="UP000315496">
    <property type="component" value="Chromosome 4"/>
</dbReference>
<accession>A0A4Z1T1Q4</accession>
<sequence>MPITIPPISTALHALTASPSPYPRYSARAILLTTLNAGSPAAVLSTLSELAYRGEPSPKKQPAVFGHALVLSPFVIVHVEGDYDGVVDYLKELQPLVKRWPGLEPHHPIMQAIRRRDRRLKAIGQPIPQSLLGVCSVLLFEEDISLHVNSWRVALIPALPEGEMSTDQSFSAVVARVVSALLRCATILQLSGVDAVETTIPHTDLSAGPSQLLLKLSNELPKFAELRRLLGEAVTPNTSTGGPEPWQVFNGRLSIETGAFYIDSLKGDALEKLQAIEDRRKHFLAEEETIFAIAANVDPAEEELFSLDEFITTFIYATPDPLFDEAYSMNEDWCYNNLRHLIKSE</sequence>
<organism evidence="1 2">
    <name type="scientific">Giardia muris</name>
    <dbReference type="NCBI Taxonomy" id="5742"/>
    <lineage>
        <taxon>Eukaryota</taxon>
        <taxon>Metamonada</taxon>
        <taxon>Diplomonadida</taxon>
        <taxon>Hexamitidae</taxon>
        <taxon>Giardiinae</taxon>
        <taxon>Giardia</taxon>
    </lineage>
</organism>